<dbReference type="EMBL" id="SOJN01000143">
    <property type="protein sequence ID" value="TET43908.1"/>
    <property type="molecule type" value="Genomic_DNA"/>
</dbReference>
<feature type="transmembrane region" description="Helical" evidence="8">
    <location>
        <begin position="309"/>
        <end position="330"/>
    </location>
</feature>
<feature type="transmembrane region" description="Helical" evidence="8">
    <location>
        <begin position="210"/>
        <end position="228"/>
    </location>
</feature>
<keyword evidence="6 8" id="KW-0472">Membrane</keyword>
<dbReference type="PANTHER" id="PTHR22926:SF3">
    <property type="entry name" value="UNDECAPRENYL-PHOSPHATE ALPHA-N-ACETYLGLUCOSAMINYL 1-PHOSPHATE TRANSFERASE"/>
    <property type="match status" value="1"/>
</dbReference>
<feature type="transmembrane region" description="Helical" evidence="8">
    <location>
        <begin position="76"/>
        <end position="94"/>
    </location>
</feature>
<dbReference type="Proteomes" id="UP000315525">
    <property type="component" value="Unassembled WGS sequence"/>
</dbReference>
<dbReference type="GO" id="GO:0071555">
    <property type="term" value="P:cell wall organization"/>
    <property type="evidence" value="ECO:0007669"/>
    <property type="project" value="TreeGrafter"/>
</dbReference>
<dbReference type="PANTHER" id="PTHR22926">
    <property type="entry name" value="PHOSPHO-N-ACETYLMURAMOYL-PENTAPEPTIDE-TRANSFERASE"/>
    <property type="match status" value="1"/>
</dbReference>
<evidence type="ECO:0000313" key="9">
    <source>
        <dbReference type="EMBL" id="TET43908.1"/>
    </source>
</evidence>
<evidence type="ECO:0000256" key="8">
    <source>
        <dbReference type="SAM" id="Phobius"/>
    </source>
</evidence>
<evidence type="ECO:0000256" key="3">
    <source>
        <dbReference type="ARBA" id="ARBA00022679"/>
    </source>
</evidence>
<keyword evidence="7" id="KW-0460">Magnesium</keyword>
<evidence type="ECO:0000256" key="4">
    <source>
        <dbReference type="ARBA" id="ARBA00022692"/>
    </source>
</evidence>
<evidence type="ECO:0000313" key="10">
    <source>
        <dbReference type="Proteomes" id="UP000315525"/>
    </source>
</evidence>
<feature type="transmembrane region" description="Helical" evidence="8">
    <location>
        <begin position="50"/>
        <end position="70"/>
    </location>
</feature>
<comment type="subcellular location">
    <subcellularLocation>
        <location evidence="1">Cell membrane</location>
        <topology evidence="1">Multi-pass membrane protein</topology>
    </subcellularLocation>
</comment>
<evidence type="ECO:0000256" key="2">
    <source>
        <dbReference type="ARBA" id="ARBA00022475"/>
    </source>
</evidence>
<evidence type="ECO:0000256" key="6">
    <source>
        <dbReference type="ARBA" id="ARBA00023136"/>
    </source>
</evidence>
<comment type="caution">
    <text evidence="9">The sequence shown here is derived from an EMBL/GenBank/DDBJ whole genome shotgun (WGS) entry which is preliminary data.</text>
</comment>
<sequence length="335" mass="36022">MKPQVLHLLSFLVSAGLALMFTPIMRVLARKSGVVDVPDGLKRHKKPTPYLGGVAIYLAFMLGLVCVMVIRRSVESKLLGLIVGGTIVCGLGVLDDYRRLSVWTKLFGQLVAAVVLVISGLRLEIVYLSFPLNVALSILWIVGITNALNLIDIMDGLAASVAFVASATFFFIAVPTGDLLTAVVSAALAGACIGFVGYNWHPASIFMGDAGSLFLGFMLAGVSISTSYTATNNIALLSPLLILAIPIYDTFYVSILRMAKRKSPFRGSRDHFALRLKAIGLRDQHVVVIVCLISLVLCEASYIATTVSLFGAIFTYIVTAFIFVMTGRLLSKVEP</sequence>
<dbReference type="InterPro" id="IPR000715">
    <property type="entry name" value="Glycosyl_transferase_4"/>
</dbReference>
<dbReference type="AlphaFoldDB" id="A0A523UN28"/>
<feature type="binding site" evidence="7">
    <location>
        <position position="209"/>
    </location>
    <ligand>
        <name>Mg(2+)</name>
        <dbReference type="ChEBI" id="CHEBI:18420"/>
    </ligand>
</feature>
<keyword evidence="7" id="KW-0479">Metal-binding</keyword>
<dbReference type="GO" id="GO:0016780">
    <property type="term" value="F:phosphotransferase activity, for other substituted phosphate groups"/>
    <property type="evidence" value="ECO:0007669"/>
    <property type="project" value="InterPro"/>
</dbReference>
<feature type="binding site" evidence="7">
    <location>
        <position position="149"/>
    </location>
    <ligand>
        <name>Mg(2+)</name>
        <dbReference type="ChEBI" id="CHEBI:18420"/>
    </ligand>
</feature>
<evidence type="ECO:0000256" key="7">
    <source>
        <dbReference type="PIRSR" id="PIRSR600715-1"/>
    </source>
</evidence>
<keyword evidence="2" id="KW-1003">Cell membrane</keyword>
<dbReference type="GO" id="GO:0009103">
    <property type="term" value="P:lipopolysaccharide biosynthetic process"/>
    <property type="evidence" value="ECO:0007669"/>
    <property type="project" value="TreeGrafter"/>
</dbReference>
<comment type="cofactor">
    <cofactor evidence="7">
        <name>Mg(2+)</name>
        <dbReference type="ChEBI" id="CHEBI:18420"/>
    </cofactor>
</comment>
<evidence type="ECO:0000256" key="1">
    <source>
        <dbReference type="ARBA" id="ARBA00004651"/>
    </source>
</evidence>
<name>A0A523UN28_UNCT6</name>
<accession>A0A523UN28</accession>
<dbReference type="GO" id="GO:0044038">
    <property type="term" value="P:cell wall macromolecule biosynthetic process"/>
    <property type="evidence" value="ECO:0007669"/>
    <property type="project" value="TreeGrafter"/>
</dbReference>
<reference evidence="9 10" key="1">
    <citation type="submission" date="2019-03" db="EMBL/GenBank/DDBJ databases">
        <title>Metabolic potential of uncultured bacteria and archaea associated with petroleum seepage in deep-sea sediments.</title>
        <authorList>
            <person name="Dong X."/>
            <person name="Hubert C."/>
        </authorList>
    </citation>
    <scope>NUCLEOTIDE SEQUENCE [LARGE SCALE GENOMIC DNA]</scope>
    <source>
        <strain evidence="9">E44_bin18</strain>
    </source>
</reference>
<dbReference type="GO" id="GO:0005886">
    <property type="term" value="C:plasma membrane"/>
    <property type="evidence" value="ECO:0007669"/>
    <property type="project" value="UniProtKB-SubCell"/>
</dbReference>
<feature type="transmembrane region" description="Helical" evidence="8">
    <location>
        <begin position="179"/>
        <end position="198"/>
    </location>
</feature>
<evidence type="ECO:0000256" key="5">
    <source>
        <dbReference type="ARBA" id="ARBA00022989"/>
    </source>
</evidence>
<feature type="transmembrane region" description="Helical" evidence="8">
    <location>
        <begin position="106"/>
        <end position="128"/>
    </location>
</feature>
<feature type="transmembrane region" description="Helical" evidence="8">
    <location>
        <begin position="6"/>
        <end position="29"/>
    </location>
</feature>
<dbReference type="GO" id="GO:0046872">
    <property type="term" value="F:metal ion binding"/>
    <property type="evidence" value="ECO:0007669"/>
    <property type="project" value="UniProtKB-KW"/>
</dbReference>
<proteinExistence type="predicted"/>
<keyword evidence="5 8" id="KW-1133">Transmembrane helix</keyword>
<dbReference type="Pfam" id="PF00953">
    <property type="entry name" value="Glycos_transf_4"/>
    <property type="match status" value="1"/>
</dbReference>
<keyword evidence="3 9" id="KW-0808">Transferase</keyword>
<gene>
    <name evidence="9" type="ORF">E3J62_11885</name>
</gene>
<dbReference type="CDD" id="cd06853">
    <property type="entry name" value="GT_WecA_like"/>
    <property type="match status" value="1"/>
</dbReference>
<organism evidence="9 10">
    <name type="scientific">candidate division TA06 bacterium</name>
    <dbReference type="NCBI Taxonomy" id="2250710"/>
    <lineage>
        <taxon>Bacteria</taxon>
        <taxon>Bacteria division TA06</taxon>
    </lineage>
</organism>
<feature type="transmembrane region" description="Helical" evidence="8">
    <location>
        <begin position="234"/>
        <end position="256"/>
    </location>
</feature>
<feature type="transmembrane region" description="Helical" evidence="8">
    <location>
        <begin position="156"/>
        <end position="173"/>
    </location>
</feature>
<keyword evidence="4 8" id="KW-0812">Transmembrane</keyword>
<protein>
    <submittedName>
        <fullName evidence="9">Undecaprenyl/decaprenyl-phosphate alpha-N-acetylglucosaminyl 1-phosphate transferase</fullName>
    </submittedName>
</protein>
<feature type="transmembrane region" description="Helical" evidence="8">
    <location>
        <begin position="285"/>
        <end position="303"/>
    </location>
</feature>